<dbReference type="AlphaFoldDB" id="A0A7T5UI49"/>
<feature type="transmembrane region" description="Helical" evidence="1">
    <location>
        <begin position="14"/>
        <end position="37"/>
    </location>
</feature>
<dbReference type="EMBL" id="CP066681">
    <property type="protein sequence ID" value="QQG37105.1"/>
    <property type="molecule type" value="Genomic_DNA"/>
</dbReference>
<evidence type="ECO:0000313" key="3">
    <source>
        <dbReference type="Proteomes" id="UP000595362"/>
    </source>
</evidence>
<keyword evidence="1" id="KW-1133">Transmembrane helix</keyword>
<reference evidence="2 3" key="1">
    <citation type="submission" date="2020-07" db="EMBL/GenBank/DDBJ databases">
        <title>Huge and variable diversity of episymbiotic CPR bacteria and DPANN archaea in groundwater ecosystems.</title>
        <authorList>
            <person name="He C.Y."/>
            <person name="Keren R."/>
            <person name="Whittaker M."/>
            <person name="Farag I.F."/>
            <person name="Doudna J."/>
            <person name="Cate J.H.D."/>
            <person name="Banfield J.F."/>
        </authorList>
    </citation>
    <scope>NUCLEOTIDE SEQUENCE [LARGE SCALE GENOMIC DNA]</scope>
    <source>
        <strain evidence="2">NC_groundwater_70_Ag_B-0.1um_54_66</strain>
    </source>
</reference>
<protein>
    <submittedName>
        <fullName evidence="2">Uncharacterized protein</fullName>
    </submittedName>
</protein>
<accession>A0A7T5UI49</accession>
<keyword evidence="1" id="KW-0472">Membrane</keyword>
<dbReference type="Proteomes" id="UP000595362">
    <property type="component" value="Chromosome"/>
</dbReference>
<evidence type="ECO:0000313" key="2">
    <source>
        <dbReference type="EMBL" id="QQG37105.1"/>
    </source>
</evidence>
<proteinExistence type="predicted"/>
<organism evidence="2 3">
    <name type="scientific">Micavibrio aeruginosavorus</name>
    <dbReference type="NCBI Taxonomy" id="349221"/>
    <lineage>
        <taxon>Bacteria</taxon>
        <taxon>Pseudomonadati</taxon>
        <taxon>Bdellovibrionota</taxon>
        <taxon>Bdellovibrionia</taxon>
        <taxon>Bdellovibrionales</taxon>
        <taxon>Pseudobdellovibrionaceae</taxon>
        <taxon>Micavibrio</taxon>
    </lineage>
</organism>
<feature type="transmembrane region" description="Helical" evidence="1">
    <location>
        <begin position="57"/>
        <end position="78"/>
    </location>
</feature>
<name>A0A7T5UI49_9BACT</name>
<sequence>MIYALWLPSASETLVIAGLLLLPFCMLLVLAGLLMLWPAARALKEANVADRPRKIMIALFCLLLNIPAAAVAMLHAHYVHSLYPVTVINDSAAAIDSLTFTDPLAQDYTLPPIAPYSRIDKRIPFYGEGSVHYRLVTSGREDKGLLIGYISSGLSSHVTLRVDAGGTVHIEERTPPPALSGPW</sequence>
<evidence type="ECO:0000256" key="1">
    <source>
        <dbReference type="SAM" id="Phobius"/>
    </source>
</evidence>
<gene>
    <name evidence="2" type="ORF">HYS17_04905</name>
</gene>
<keyword evidence="1" id="KW-0812">Transmembrane</keyword>